<dbReference type="InParanoid" id="A0A7M7SWW9"/>
<evidence type="ECO:0000256" key="4">
    <source>
        <dbReference type="ARBA" id="ARBA00022729"/>
    </source>
</evidence>
<feature type="transmembrane region" description="Helical" evidence="11">
    <location>
        <begin position="12"/>
        <end position="35"/>
    </location>
</feature>
<keyword evidence="3" id="KW-0808">Transferase</keyword>
<feature type="domain" description="Glycosyltransferase 61 catalytic" evidence="12">
    <location>
        <begin position="340"/>
        <end position="438"/>
    </location>
</feature>
<keyword evidence="5" id="KW-0256">Endoplasmic reticulum</keyword>
<protein>
    <recommendedName>
        <fullName evidence="7">EGF domain-specific O-linked N-acetylglucosamine transferase</fullName>
        <ecNumber evidence="1">2.4.1.255</ecNumber>
    </recommendedName>
    <alternativeName>
        <fullName evidence="8">Extracellular O-linked N-acetylglucosamine transferase</fullName>
    </alternativeName>
</protein>
<evidence type="ECO:0000256" key="6">
    <source>
        <dbReference type="ARBA" id="ARBA00023180"/>
    </source>
</evidence>
<evidence type="ECO:0000256" key="9">
    <source>
        <dbReference type="ARBA" id="ARBA00048317"/>
    </source>
</evidence>
<organism evidence="13 14">
    <name type="scientific">Strongylocentrotus purpuratus</name>
    <name type="common">Purple sea urchin</name>
    <dbReference type="NCBI Taxonomy" id="7668"/>
    <lineage>
        <taxon>Eukaryota</taxon>
        <taxon>Metazoa</taxon>
        <taxon>Echinodermata</taxon>
        <taxon>Eleutherozoa</taxon>
        <taxon>Echinozoa</taxon>
        <taxon>Echinoidea</taxon>
        <taxon>Euechinoidea</taxon>
        <taxon>Echinacea</taxon>
        <taxon>Camarodonta</taxon>
        <taxon>Echinidea</taxon>
        <taxon>Strongylocentrotidae</taxon>
        <taxon>Strongylocentrotus</taxon>
    </lineage>
</organism>
<sequence>MRLKKLASRRNLSALMAVILMQVVLTYLGVLWVALDNTNAEGNLYKVKRQDAAVTSFGANSAEDNSAHLKTSNQSKLPSEILVNDPKNVLVSKVRVAGSKLLLQLFSKSTSFCDGKIEMLDNAAAMFRNAVVDPSLASAQAESRASIKDVLLQKESLEFYRLKKGYLTVDDCSNVPAPESLQIDGEDSDHIKELNKAVAISENHADVKQQYDGDFVIMITRYEYANVYWTVVDLYDAFLMMQLYNRTFDSTGILNIVNTAPDLWLFDAHPQSKLDDIFDGVFRHVIRPNDFNRPTRFRKLVQCFQRGKSPILRKILEPLPLVKEFRSQVIAALKIDPLADRKRRCVEMQLNVLFIWRRNYIAHPRNPSGVVSRKISNEDELLNVTKSHFPKYSVIGEQLDAYPVKRQLEVIGNTDIMIGMHGAGFGFVVFMQEGSGVLEMWPKGLQGNWHMEYLAKRNWLYYKSWQNTKEENEDSKEKTTKISTEAVKKLVEELSESVCSKYM</sequence>
<evidence type="ECO:0000256" key="5">
    <source>
        <dbReference type="ARBA" id="ARBA00022824"/>
    </source>
</evidence>
<evidence type="ECO:0000256" key="11">
    <source>
        <dbReference type="SAM" id="Phobius"/>
    </source>
</evidence>
<dbReference type="EnsemblMetazoa" id="XM_030981437">
    <property type="protein sequence ID" value="XP_030837297"/>
    <property type="gene ID" value="LOC105445658"/>
</dbReference>
<dbReference type="GO" id="GO:0097363">
    <property type="term" value="F:protein O-acetylglucosaminyltransferase activity"/>
    <property type="evidence" value="ECO:0000318"/>
    <property type="project" value="GO_Central"/>
</dbReference>
<proteinExistence type="predicted"/>
<keyword evidence="4" id="KW-0732">Signal</keyword>
<reference evidence="13" key="2">
    <citation type="submission" date="2021-01" db="UniProtKB">
        <authorList>
            <consortium name="EnsemblMetazoa"/>
        </authorList>
    </citation>
    <scope>IDENTIFICATION</scope>
</reference>
<dbReference type="OMA" id="SGVLEMW"/>
<keyword evidence="11" id="KW-0472">Membrane</keyword>
<dbReference type="KEGG" id="spu:105445658"/>
<evidence type="ECO:0000313" key="13">
    <source>
        <dbReference type="EnsemblMetazoa" id="XP_030837297"/>
    </source>
</evidence>
<dbReference type="Pfam" id="PF04577">
    <property type="entry name" value="Glyco_transf_61"/>
    <property type="match status" value="1"/>
</dbReference>
<dbReference type="PANTHER" id="PTHR20961">
    <property type="entry name" value="GLYCOSYLTRANSFERASE"/>
    <property type="match status" value="1"/>
</dbReference>
<reference evidence="14" key="1">
    <citation type="submission" date="2015-02" db="EMBL/GenBank/DDBJ databases">
        <title>Genome sequencing for Strongylocentrotus purpuratus.</title>
        <authorList>
            <person name="Murali S."/>
            <person name="Liu Y."/>
            <person name="Vee V."/>
            <person name="English A."/>
            <person name="Wang M."/>
            <person name="Skinner E."/>
            <person name="Han Y."/>
            <person name="Muzny D.M."/>
            <person name="Worley K.C."/>
            <person name="Gibbs R.A."/>
        </authorList>
    </citation>
    <scope>NUCLEOTIDE SEQUENCE</scope>
</reference>
<comment type="catalytic activity">
    <reaction evidence="10">
        <text>L-threonyl-[protein] + UDP-N-acetyl-alpha-D-glucosamine = 3-O-(N-acetyl-beta-D-glucosaminyl)-L-threonyl-[protein] + UDP + H(+)</text>
        <dbReference type="Rhea" id="RHEA:48908"/>
        <dbReference type="Rhea" id="RHEA-COMP:11060"/>
        <dbReference type="Rhea" id="RHEA-COMP:12252"/>
        <dbReference type="ChEBI" id="CHEBI:15378"/>
        <dbReference type="ChEBI" id="CHEBI:30013"/>
        <dbReference type="ChEBI" id="CHEBI:57705"/>
        <dbReference type="ChEBI" id="CHEBI:58223"/>
        <dbReference type="ChEBI" id="CHEBI:90840"/>
        <dbReference type="EC" id="2.4.1.255"/>
    </reaction>
</comment>
<keyword evidence="11" id="KW-1133">Transmembrane helix</keyword>
<evidence type="ECO:0000256" key="1">
    <source>
        <dbReference type="ARBA" id="ARBA00011970"/>
    </source>
</evidence>
<dbReference type="GeneID" id="105445658"/>
<comment type="catalytic activity">
    <reaction evidence="9">
        <text>L-seryl-[protein] + UDP-N-acetyl-alpha-D-glucosamine = 3-O-(N-acetyl-beta-D-glucosaminyl)-L-seryl-[protein] + UDP + H(+)</text>
        <dbReference type="Rhea" id="RHEA:48904"/>
        <dbReference type="Rhea" id="RHEA-COMP:9863"/>
        <dbReference type="Rhea" id="RHEA-COMP:12251"/>
        <dbReference type="ChEBI" id="CHEBI:15378"/>
        <dbReference type="ChEBI" id="CHEBI:29999"/>
        <dbReference type="ChEBI" id="CHEBI:57705"/>
        <dbReference type="ChEBI" id="CHEBI:58223"/>
        <dbReference type="ChEBI" id="CHEBI:90838"/>
        <dbReference type="EC" id="2.4.1.255"/>
    </reaction>
</comment>
<keyword evidence="14" id="KW-1185">Reference proteome</keyword>
<evidence type="ECO:0000256" key="2">
    <source>
        <dbReference type="ARBA" id="ARBA00022676"/>
    </source>
</evidence>
<dbReference type="Proteomes" id="UP000007110">
    <property type="component" value="Unassembled WGS sequence"/>
</dbReference>
<dbReference type="OrthoDB" id="529273at2759"/>
<dbReference type="GO" id="GO:0005788">
    <property type="term" value="C:endoplasmic reticulum lumen"/>
    <property type="evidence" value="ECO:0000318"/>
    <property type="project" value="GO_Central"/>
</dbReference>
<keyword evidence="11" id="KW-0812">Transmembrane</keyword>
<name>A0A7M7SWW9_STRPU</name>
<dbReference type="EC" id="2.4.1.255" evidence="1"/>
<accession>A0A7M7SWW9</accession>
<dbReference type="RefSeq" id="XP_030837297.1">
    <property type="nucleotide sequence ID" value="XM_030981437.1"/>
</dbReference>
<dbReference type="AlphaFoldDB" id="A0A7M7SWW9"/>
<evidence type="ECO:0000256" key="3">
    <source>
        <dbReference type="ARBA" id="ARBA00022679"/>
    </source>
</evidence>
<dbReference type="InterPro" id="IPR049625">
    <property type="entry name" value="Glyco_transf_61_cat"/>
</dbReference>
<evidence type="ECO:0000259" key="12">
    <source>
        <dbReference type="Pfam" id="PF04577"/>
    </source>
</evidence>
<evidence type="ECO:0000256" key="7">
    <source>
        <dbReference type="ARBA" id="ARBA00040944"/>
    </source>
</evidence>
<evidence type="ECO:0000256" key="10">
    <source>
        <dbReference type="ARBA" id="ARBA00049432"/>
    </source>
</evidence>
<keyword evidence="6" id="KW-0325">Glycoprotein</keyword>
<evidence type="ECO:0000256" key="8">
    <source>
        <dbReference type="ARBA" id="ARBA00042574"/>
    </source>
</evidence>
<evidence type="ECO:0000313" key="14">
    <source>
        <dbReference type="Proteomes" id="UP000007110"/>
    </source>
</evidence>
<dbReference type="PANTHER" id="PTHR20961:SF148">
    <property type="entry name" value="EGF DOMAIN-SPECIFIC O-LINKED N-ACETYLGLUCOSAMINE TRANSFERASE"/>
    <property type="match status" value="1"/>
</dbReference>
<dbReference type="InterPro" id="IPR007657">
    <property type="entry name" value="Glycosyltransferase_61"/>
</dbReference>
<keyword evidence="2" id="KW-0328">Glycosyltransferase</keyword>